<evidence type="ECO:0000313" key="1">
    <source>
        <dbReference type="EMBL" id="PXX77966.1"/>
    </source>
</evidence>
<reference evidence="1 2" key="1">
    <citation type="submission" date="2018-05" db="EMBL/GenBank/DDBJ databases">
        <title>Genomic Encyclopedia of Type Strains, Phase IV (KMG-IV): sequencing the most valuable type-strain genomes for metagenomic binning, comparative biology and taxonomic classification.</title>
        <authorList>
            <person name="Goeker M."/>
        </authorList>
    </citation>
    <scope>NUCLEOTIDE SEQUENCE [LARGE SCALE GENOMIC DNA]</scope>
    <source>
        <strain evidence="1 2">DSM 29661</strain>
    </source>
</reference>
<name>A0A318KQK6_9NEIS</name>
<protein>
    <submittedName>
        <fullName evidence="1">Uncharacterized protein</fullName>
    </submittedName>
</protein>
<proteinExistence type="predicted"/>
<dbReference type="RefSeq" id="WP_110391209.1">
    <property type="nucleotide sequence ID" value="NZ_CALCOA010000160.1"/>
</dbReference>
<sequence length="92" mass="10268">MLSWFARRRPAAPTPRAPLFRLARLYALTSAVIGEYLWEERARWQRAVEGAWTLEEYALLREPLAAALRATAGEASDGILAEFDALIEPPAA</sequence>
<dbReference type="AlphaFoldDB" id="A0A318KQK6"/>
<gene>
    <name evidence="1" type="ORF">DFR34_11454</name>
</gene>
<keyword evidence="2" id="KW-1185">Reference proteome</keyword>
<evidence type="ECO:0000313" key="2">
    <source>
        <dbReference type="Proteomes" id="UP000247555"/>
    </source>
</evidence>
<dbReference type="Proteomes" id="UP000247555">
    <property type="component" value="Unassembled WGS sequence"/>
</dbReference>
<accession>A0A318KQK6</accession>
<organism evidence="1 2">
    <name type="scientific">Rivihabitans pingtungensis</name>
    <dbReference type="NCBI Taxonomy" id="1054498"/>
    <lineage>
        <taxon>Bacteria</taxon>
        <taxon>Pseudomonadati</taxon>
        <taxon>Pseudomonadota</taxon>
        <taxon>Betaproteobacteria</taxon>
        <taxon>Neisseriales</taxon>
        <taxon>Aquaspirillaceae</taxon>
        <taxon>Rivihabitans</taxon>
    </lineage>
</organism>
<comment type="caution">
    <text evidence="1">The sequence shown here is derived from an EMBL/GenBank/DDBJ whole genome shotgun (WGS) entry which is preliminary data.</text>
</comment>
<dbReference type="EMBL" id="QJKI01000014">
    <property type="protein sequence ID" value="PXX77966.1"/>
    <property type="molecule type" value="Genomic_DNA"/>
</dbReference>